<feature type="region of interest" description="Disordered" evidence="5">
    <location>
        <begin position="626"/>
        <end position="704"/>
    </location>
</feature>
<keyword evidence="4" id="KW-0137">Centromere</keyword>
<dbReference type="Gene3D" id="1.25.40.430">
    <property type="match status" value="1"/>
</dbReference>
<feature type="region of interest" description="Disordered" evidence="5">
    <location>
        <begin position="193"/>
        <end position="219"/>
    </location>
</feature>
<dbReference type="SMART" id="SM00777">
    <property type="entry name" value="Mad3_BUB1_I"/>
    <property type="match status" value="1"/>
</dbReference>
<feature type="compositionally biased region" description="Basic and acidic residues" evidence="5">
    <location>
        <begin position="263"/>
        <end position="275"/>
    </location>
</feature>
<evidence type="ECO:0000259" key="7">
    <source>
        <dbReference type="PROSITE" id="PS51489"/>
    </source>
</evidence>
<keyword evidence="9" id="KW-1185">Reference proteome</keyword>
<dbReference type="PROSITE" id="PS50011">
    <property type="entry name" value="PROTEIN_KINASE_DOM"/>
    <property type="match status" value="1"/>
</dbReference>
<dbReference type="Gene3D" id="1.10.510.10">
    <property type="entry name" value="Transferase(Phosphotransferase) domain 1"/>
    <property type="match status" value="1"/>
</dbReference>
<dbReference type="Proteomes" id="UP001274830">
    <property type="component" value="Unassembled WGS sequence"/>
</dbReference>
<evidence type="ECO:0000256" key="1">
    <source>
        <dbReference type="ARBA" id="ARBA00004629"/>
    </source>
</evidence>
<feature type="compositionally biased region" description="Polar residues" evidence="5">
    <location>
        <begin position="335"/>
        <end position="344"/>
    </location>
</feature>
<feature type="region of interest" description="Disordered" evidence="5">
    <location>
        <begin position="234"/>
        <end position="344"/>
    </location>
</feature>
<dbReference type="PANTHER" id="PTHR14030">
    <property type="entry name" value="MITOTIC CHECKPOINT SERINE/THREONINE-PROTEIN KINASE BUB1"/>
    <property type="match status" value="1"/>
</dbReference>
<protein>
    <submittedName>
        <fullName evidence="8">Protein kinase</fullName>
        <ecNumber evidence="8">2.7.11.1</ecNumber>
    </submittedName>
</protein>
<dbReference type="GO" id="GO:0007094">
    <property type="term" value="P:mitotic spindle assembly checkpoint signaling"/>
    <property type="evidence" value="ECO:0007669"/>
    <property type="project" value="InterPro"/>
</dbReference>
<dbReference type="Pfam" id="PF08171">
    <property type="entry name" value="Mad3_BUB1_II"/>
    <property type="match status" value="1"/>
</dbReference>
<dbReference type="GO" id="GO:0005524">
    <property type="term" value="F:ATP binding"/>
    <property type="evidence" value="ECO:0007669"/>
    <property type="project" value="InterPro"/>
</dbReference>
<feature type="compositionally biased region" description="Low complexity" evidence="5">
    <location>
        <begin position="811"/>
        <end position="825"/>
    </location>
</feature>
<keyword evidence="8" id="KW-0808">Transferase</keyword>
<dbReference type="InterPro" id="IPR008271">
    <property type="entry name" value="Ser/Thr_kinase_AS"/>
</dbReference>
<dbReference type="GO" id="GO:0051754">
    <property type="term" value="P:meiotic sister chromatid cohesion, centromeric"/>
    <property type="evidence" value="ECO:0007669"/>
    <property type="project" value="TreeGrafter"/>
</dbReference>
<feature type="compositionally biased region" description="Basic and acidic residues" evidence="5">
    <location>
        <begin position="283"/>
        <end position="294"/>
    </location>
</feature>
<dbReference type="EC" id="2.7.11.1" evidence="8"/>
<dbReference type="PROSITE" id="PS00108">
    <property type="entry name" value="PROTEIN_KINASE_ST"/>
    <property type="match status" value="1"/>
</dbReference>
<dbReference type="EMBL" id="JAUTXT010000019">
    <property type="protein sequence ID" value="KAK3674427.1"/>
    <property type="molecule type" value="Genomic_DNA"/>
</dbReference>
<evidence type="ECO:0000313" key="9">
    <source>
        <dbReference type="Proteomes" id="UP001274830"/>
    </source>
</evidence>
<feature type="domain" description="Protein kinase" evidence="6">
    <location>
        <begin position="917"/>
        <end position="1238"/>
    </location>
</feature>
<dbReference type="InterPro" id="IPR013212">
    <property type="entry name" value="Mad3/Bub1_I"/>
</dbReference>
<keyword evidence="8" id="KW-0418">Kinase</keyword>
<comment type="caution">
    <text evidence="8">The sequence shown here is derived from an EMBL/GenBank/DDBJ whole genome shotgun (WGS) entry which is preliminary data.</text>
</comment>
<keyword evidence="3" id="KW-0995">Kinetochore</keyword>
<feature type="domain" description="BUB1 N-terminal" evidence="7">
    <location>
        <begin position="60"/>
        <end position="218"/>
    </location>
</feature>
<keyword evidence="2" id="KW-0158">Chromosome</keyword>
<dbReference type="FunFam" id="1.25.40.430:FF:000003">
    <property type="entry name" value="Checkpoint serine/threonine-protein kinase BUB1"/>
    <property type="match status" value="1"/>
</dbReference>
<dbReference type="GO" id="GO:0032991">
    <property type="term" value="C:protein-containing complex"/>
    <property type="evidence" value="ECO:0007669"/>
    <property type="project" value="UniProtKB-ARBA"/>
</dbReference>
<feature type="compositionally biased region" description="Basic and acidic residues" evidence="5">
    <location>
        <begin position="193"/>
        <end position="207"/>
    </location>
</feature>
<dbReference type="SUPFAM" id="SSF56112">
    <property type="entry name" value="Protein kinase-like (PK-like)"/>
    <property type="match status" value="1"/>
</dbReference>
<comment type="subcellular location">
    <subcellularLocation>
        <location evidence="1">Chromosome</location>
        <location evidence="1">Centromere</location>
        <location evidence="1">Kinetochore</location>
    </subcellularLocation>
</comment>
<reference evidence="8" key="1">
    <citation type="submission" date="2023-07" db="EMBL/GenBank/DDBJ databases">
        <title>Black Yeasts Isolated from many extreme environments.</title>
        <authorList>
            <person name="Coleine C."/>
            <person name="Stajich J.E."/>
            <person name="Selbmann L."/>
        </authorList>
    </citation>
    <scope>NUCLEOTIDE SEQUENCE</scope>
    <source>
        <strain evidence="8">CCFEE 5485</strain>
    </source>
</reference>
<dbReference type="PROSITE" id="PS51489">
    <property type="entry name" value="BUB1_N"/>
    <property type="match status" value="1"/>
</dbReference>
<evidence type="ECO:0000256" key="2">
    <source>
        <dbReference type="ARBA" id="ARBA00022454"/>
    </source>
</evidence>
<feature type="region of interest" description="Disordered" evidence="5">
    <location>
        <begin position="529"/>
        <end position="558"/>
    </location>
</feature>
<evidence type="ECO:0000256" key="3">
    <source>
        <dbReference type="ARBA" id="ARBA00022838"/>
    </source>
</evidence>
<feature type="region of interest" description="Disordered" evidence="5">
    <location>
        <begin position="800"/>
        <end position="843"/>
    </location>
</feature>
<dbReference type="GO" id="GO:0004674">
    <property type="term" value="F:protein serine/threonine kinase activity"/>
    <property type="evidence" value="ECO:0007669"/>
    <property type="project" value="UniProtKB-EC"/>
</dbReference>
<name>A0AAE1C1F5_9PEZI</name>
<dbReference type="InterPro" id="IPR011009">
    <property type="entry name" value="Kinase-like_dom_sf"/>
</dbReference>
<dbReference type="InterPro" id="IPR000719">
    <property type="entry name" value="Prot_kinase_dom"/>
</dbReference>
<evidence type="ECO:0000259" key="6">
    <source>
        <dbReference type="PROSITE" id="PS50011"/>
    </source>
</evidence>
<feature type="compositionally biased region" description="Polar residues" evidence="5">
    <location>
        <begin position="633"/>
        <end position="648"/>
    </location>
</feature>
<feature type="region of interest" description="Disordered" evidence="5">
    <location>
        <begin position="482"/>
        <end position="514"/>
    </location>
</feature>
<accession>A0AAE1C1F5</accession>
<feature type="region of interest" description="Disordered" evidence="5">
    <location>
        <begin position="936"/>
        <end position="966"/>
    </location>
</feature>
<feature type="region of interest" description="Disordered" evidence="5">
    <location>
        <begin position="572"/>
        <end position="614"/>
    </location>
</feature>
<feature type="compositionally biased region" description="Low complexity" evidence="5">
    <location>
        <begin position="234"/>
        <end position="245"/>
    </location>
</feature>
<dbReference type="InterPro" id="IPR012572">
    <property type="entry name" value="Mad3/Bub1_II"/>
</dbReference>
<dbReference type="SMART" id="SM00220">
    <property type="entry name" value="S_TKc"/>
    <property type="match status" value="1"/>
</dbReference>
<feature type="compositionally biased region" description="Basic and acidic residues" evidence="5">
    <location>
        <begin position="494"/>
        <end position="511"/>
    </location>
</feature>
<dbReference type="CDD" id="cd13981">
    <property type="entry name" value="STKc_Bub1_BubR1"/>
    <property type="match status" value="1"/>
</dbReference>
<proteinExistence type="predicted"/>
<evidence type="ECO:0000256" key="5">
    <source>
        <dbReference type="SAM" id="MobiDB-lite"/>
    </source>
</evidence>
<evidence type="ECO:0000256" key="4">
    <source>
        <dbReference type="ARBA" id="ARBA00023328"/>
    </source>
</evidence>
<dbReference type="PANTHER" id="PTHR14030:SF4">
    <property type="entry name" value="BUB1 KINASE, ISOFORM A-RELATED"/>
    <property type="match status" value="1"/>
</dbReference>
<dbReference type="GO" id="GO:0005634">
    <property type="term" value="C:nucleus"/>
    <property type="evidence" value="ECO:0007669"/>
    <property type="project" value="TreeGrafter"/>
</dbReference>
<dbReference type="GO" id="GO:0000776">
    <property type="term" value="C:kinetochore"/>
    <property type="evidence" value="ECO:0007669"/>
    <property type="project" value="UniProtKB-KW"/>
</dbReference>
<gene>
    <name evidence="8" type="primary">BUB1</name>
    <name evidence="8" type="ORF">LTR78_005513</name>
</gene>
<dbReference type="Pfam" id="PF08311">
    <property type="entry name" value="Mad3_BUB1_I"/>
    <property type="match status" value="1"/>
</dbReference>
<dbReference type="InterPro" id="IPR015661">
    <property type="entry name" value="Bub1/Mad3"/>
</dbReference>
<evidence type="ECO:0000313" key="8">
    <source>
        <dbReference type="EMBL" id="KAK3674427.1"/>
    </source>
</evidence>
<organism evidence="8 9">
    <name type="scientific">Recurvomyces mirabilis</name>
    <dbReference type="NCBI Taxonomy" id="574656"/>
    <lineage>
        <taxon>Eukaryota</taxon>
        <taxon>Fungi</taxon>
        <taxon>Dikarya</taxon>
        <taxon>Ascomycota</taxon>
        <taxon>Pezizomycotina</taxon>
        <taxon>Dothideomycetes</taxon>
        <taxon>Dothideomycetidae</taxon>
        <taxon>Mycosphaerellales</taxon>
        <taxon>Teratosphaeriaceae</taxon>
        <taxon>Recurvomyces</taxon>
    </lineage>
</organism>
<sequence length="1284" mass="143916">MASGDLIDFNVIESHKENIEALPSGRSAKALAQLYSPPPLGANPSPVTVQDAHAKEREPYEKELANIEDADDPLDVYDRYVKWTLDTYPSPQARQTQLLPLLERATKSLQSSAHYKNDPRYLKLWLHYIRLFSDAPREIFAYLARHNIGEGLALYYEEFAAWLESAGRWKQAEEVYKMGLEREARPAERLMRKFGDFERRKEARPEDATEPTSPAVPTARPALAAKADLFATSSPAAAQQQARSTAAKKSKSSKLAIFSDAEEPARPDSGSRSKGWDNIGTIAERKKENSREAKPWTGETLKGGKTNGGMEKLMVFKDESSKRSPSYPLPKHVQKSLSSGTHQQQCAMNPKTKRLECVFVNLEAVYPDFDGSEYCFEELQARHRGWLDREWSRGREKTPAMQTKPAVVESKLDLQLDTTSMFDRVPLPAEEVQLEMPMEQTKPKQRGFKIFEDTAPVQASVDDHIREERALVEKFSKTLALNDENDENAPMPKPSREADLAKRIRREERANRTRKIQVMDVKHIKNETKTIQLNLDSPTGPKIKRKKSTDKAEPTMTINTKEALDEIYGIFNQPLPSQTEQSDAEEEDSEDDYTTGDESTATGKLSGTASEYGDETRNELLEAQEAIPASDPDGQTNVTGWSDFTTSKHMPGEIDDSAPPSAQSTTWEVYTDSAHADEMQQEEELVTPQEENPRTQYVPMPPEDYEASSAQYRDAAMLPNHRLPFMTPIVEQTESSFGVATVRTEKDYFHAKTPSRKVGAPEPLPEDDEIYSSPFQEIIPGLAEDKRKVLQPIRTKTTKGTIALGQGTAKSQLAAKSRPSSSSASEPVQKGPLVKDEQCNPMDPSIRQTILSQLRPSLTSYEGYHEHLDQTSGRTAEMRKYVKTLAKASRSSVNLDKTAQTLSLPPMLSLPGAEGIYTLKRQLGEGTFAPVYLIENSAEAPPPPPSSTTEEHIGENRPPSRMGKSTHRTHLEALKMEDPPSTWEFYMLRQSHRRLGVSRASSSIVRAHEMHLYRDECFLIEDYRCQGTLLDLLNIARLENISSGATATGGGGMDEMMAMWISVELLRTVEGLHSKQLIHGDLKGDNVLVRFDDPGVETDWSPTYFPSGAHGWASKGISLIDFGRGIDMRQFVPGVAFIADWKTTEADCAEMRELRPWTYQIDYHGLAGIIHSLLFGKYMETIGTKDGTALGQGATKTYRIRESLKRYWQTEIWAEVFELLLNPLAHLEGEEGGKMPVLRGLRGVRERMEGWLEEGGEKGVGLKGMIGRMEMVIRERKRKGGKVV</sequence>
<feature type="compositionally biased region" description="Acidic residues" evidence="5">
    <location>
        <begin position="582"/>
        <end position="595"/>
    </location>
</feature>